<dbReference type="AlphaFoldDB" id="A0A096HKB9"/>
<gene>
    <name evidence="1" type="ORF">P353_11925</name>
</gene>
<name>A0A096HKB9_COMTE</name>
<accession>A0A096HKB9</accession>
<protein>
    <submittedName>
        <fullName evidence="1">Uncharacterized protein</fullName>
    </submittedName>
</protein>
<comment type="caution">
    <text evidence="1">The sequence shown here is derived from an EMBL/GenBank/DDBJ whole genome shotgun (WGS) entry which is preliminary data.</text>
</comment>
<dbReference type="EMBL" id="AWOR01000046">
    <property type="protein sequence ID" value="KGH29372.1"/>
    <property type="molecule type" value="Genomic_DNA"/>
</dbReference>
<dbReference type="Pfam" id="PF18944">
    <property type="entry name" value="DUF5691"/>
    <property type="match status" value="1"/>
</dbReference>
<sequence>MSSANLWAALQQSSLVGSDRLAVPAVLTAQVDAAASPGLQAMQAAWLQPAASTAAQLLRASAVAAVLERAGWQPGAQVRLGAPLSSPALPADESRRAPEDERLHDLMRDVLQHGPESMLAPMFHVLDQAGQRLPHALLVDALNEGRRSVELRTWLTPVLGERGRWLAGLNPQWSYASGVQETANAELIWQEGSIEQRVALLHSERETDADQARARLEASLKELNAKERAPMVLALGVGLSMADEPLLEKLLTDRSKEVRENAARLLSRLPQSAHSLRVLGWLQSMLSRNAKGEWQIEPPEEGSKDWERDGIALQPPAYIKGVKAWWLQQMVELASIDFWLQTLEMTPEQLWDWSRRSDWKTALRQGWLAALRDQPDVRWIALLQTMERDARAEALLPALLDRLSQQEREALWQTQLQQAKGSLVDRINTIESSMPVVGVFSQSMSEQLMDALDKALGGKQATGSWHSWQADRAVLACARRLHPAVLPRFVRLWRQPPQAEELAVPQQPPEAAAPSGLGGIWKKLVSKVADAAEEVAAVAAQSTLTPEQQARLERARLRPWDDERVLEQLNRSVDLRLALHAALGA</sequence>
<evidence type="ECO:0000313" key="2">
    <source>
        <dbReference type="Proteomes" id="UP000029553"/>
    </source>
</evidence>
<dbReference type="InterPro" id="IPR043746">
    <property type="entry name" value="DUF5691"/>
</dbReference>
<organism evidence="1 2">
    <name type="scientific">Comamonas testosteroni</name>
    <name type="common">Pseudomonas testosteroni</name>
    <dbReference type="NCBI Taxonomy" id="285"/>
    <lineage>
        <taxon>Bacteria</taxon>
        <taxon>Pseudomonadati</taxon>
        <taxon>Pseudomonadota</taxon>
        <taxon>Betaproteobacteria</taxon>
        <taxon>Burkholderiales</taxon>
        <taxon>Comamonadaceae</taxon>
        <taxon>Comamonas</taxon>
    </lineage>
</organism>
<dbReference type="Proteomes" id="UP000029553">
    <property type="component" value="Unassembled WGS sequence"/>
</dbReference>
<evidence type="ECO:0000313" key="1">
    <source>
        <dbReference type="EMBL" id="KGH29372.1"/>
    </source>
</evidence>
<proteinExistence type="predicted"/>
<reference evidence="1 2" key="1">
    <citation type="submission" date="2013-09" db="EMBL/GenBank/DDBJ databases">
        <title>High correlation between genotypes and phenotypes of environmental bacteria Comamonas testosteroni strains.</title>
        <authorList>
            <person name="Liu L."/>
            <person name="Zhu W."/>
            <person name="Xia X."/>
            <person name="Xu B."/>
            <person name="Luo M."/>
            <person name="Wang G."/>
        </authorList>
    </citation>
    <scope>NUCLEOTIDE SEQUENCE [LARGE SCALE GENOMIC DNA]</scope>
    <source>
        <strain evidence="1 2">JL40</strain>
    </source>
</reference>
<dbReference type="RefSeq" id="WP_034369238.1">
    <property type="nucleotide sequence ID" value="NZ_AWOR01000046.1"/>
</dbReference>